<gene>
    <name evidence="1" type="ORF">Pka01_64930</name>
</gene>
<proteinExistence type="predicted"/>
<comment type="caution">
    <text evidence="1">The sequence shown here is derived from an EMBL/GenBank/DDBJ whole genome shotgun (WGS) entry which is preliminary data.</text>
</comment>
<sequence>MPWTHWTVRSTPRAASGTAFDVLSDSSGSSGAPAWCYWMTEAQALARAGYCYLRLGDHGRARAHLRSGTKQQARRERWTIMF</sequence>
<reference evidence="1 2" key="1">
    <citation type="submission" date="2021-01" db="EMBL/GenBank/DDBJ databases">
        <title>Whole genome shotgun sequence of Planotetraspora kaengkrachanensis NBRC 104272.</title>
        <authorList>
            <person name="Komaki H."/>
            <person name="Tamura T."/>
        </authorList>
    </citation>
    <scope>NUCLEOTIDE SEQUENCE [LARGE SCALE GENOMIC DNA]</scope>
    <source>
        <strain evidence="1 2">NBRC 104272</strain>
    </source>
</reference>
<dbReference type="AlphaFoldDB" id="A0A8J3VAK9"/>
<protein>
    <submittedName>
        <fullName evidence="1">Uncharacterized protein</fullName>
    </submittedName>
</protein>
<dbReference type="Proteomes" id="UP000630097">
    <property type="component" value="Unassembled WGS sequence"/>
</dbReference>
<accession>A0A8J3VAK9</accession>
<organism evidence="1 2">
    <name type="scientific">Planotetraspora kaengkrachanensis</name>
    <dbReference type="NCBI Taxonomy" id="575193"/>
    <lineage>
        <taxon>Bacteria</taxon>
        <taxon>Bacillati</taxon>
        <taxon>Actinomycetota</taxon>
        <taxon>Actinomycetes</taxon>
        <taxon>Streptosporangiales</taxon>
        <taxon>Streptosporangiaceae</taxon>
        <taxon>Planotetraspora</taxon>
    </lineage>
</organism>
<dbReference type="EMBL" id="BONV01000040">
    <property type="protein sequence ID" value="GIG83366.1"/>
    <property type="molecule type" value="Genomic_DNA"/>
</dbReference>
<keyword evidence="2" id="KW-1185">Reference proteome</keyword>
<evidence type="ECO:0000313" key="2">
    <source>
        <dbReference type="Proteomes" id="UP000630097"/>
    </source>
</evidence>
<evidence type="ECO:0000313" key="1">
    <source>
        <dbReference type="EMBL" id="GIG83366.1"/>
    </source>
</evidence>
<name>A0A8J3VAK9_9ACTN</name>